<evidence type="ECO:0000313" key="2">
    <source>
        <dbReference type="Proteomes" id="UP000198211"/>
    </source>
</evidence>
<reference evidence="2" key="1">
    <citation type="submission" date="2017-03" db="EMBL/GenBank/DDBJ databases">
        <title>Phytopthora megakarya and P. palmivora, two closely related causual agents of cacao black pod achieved similar genome size and gene model numbers by different mechanisms.</title>
        <authorList>
            <person name="Ali S."/>
            <person name="Shao J."/>
            <person name="Larry D.J."/>
            <person name="Kronmiller B."/>
            <person name="Shen D."/>
            <person name="Strem M.D."/>
            <person name="Melnick R.L."/>
            <person name="Guiltinan M.J."/>
            <person name="Tyler B.M."/>
            <person name="Meinhardt L.W."/>
            <person name="Bailey B.A."/>
        </authorList>
    </citation>
    <scope>NUCLEOTIDE SEQUENCE [LARGE SCALE GENOMIC DNA]</scope>
    <source>
        <strain evidence="2">zdho120</strain>
    </source>
</reference>
<name>A0A225VJA2_9STRA</name>
<evidence type="ECO:0000313" key="1">
    <source>
        <dbReference type="EMBL" id="OWZ05641.1"/>
    </source>
</evidence>
<sequence>MYTGQKENPDQGDSHWIIVGIRLYLAHGSISLPDEGRIQLSGRQQLYSDKSKIVNVGRYLRIETRESVELPLRLRSSIHDKLWVTPGNQWVPTISDGPGRPKYISITNIGDEVLILHQDQRDLTGRRPCATDTGFHLDRLLSLHGNLALEATTDTRFQKMEVEVPLVPAEERSEYATLRAIPQRSKAMMIQYRKAEASQDHNIPDCLPSDKSPSKIRPLDLASVASKESDLSSIADEDPISHAVTIKEALVNLDQVTTDVSPTNPSL</sequence>
<accession>A0A225VJA2</accession>
<comment type="caution">
    <text evidence="1">The sequence shown here is derived from an EMBL/GenBank/DDBJ whole genome shotgun (WGS) entry which is preliminary data.</text>
</comment>
<dbReference type="AlphaFoldDB" id="A0A225VJA2"/>
<protein>
    <submittedName>
        <fullName evidence="1">Uncharacterized protein</fullName>
    </submittedName>
</protein>
<keyword evidence="2" id="KW-1185">Reference proteome</keyword>
<dbReference type="Proteomes" id="UP000198211">
    <property type="component" value="Unassembled WGS sequence"/>
</dbReference>
<proteinExistence type="predicted"/>
<dbReference type="EMBL" id="NBNE01004329">
    <property type="protein sequence ID" value="OWZ05641.1"/>
    <property type="molecule type" value="Genomic_DNA"/>
</dbReference>
<organism evidence="1 2">
    <name type="scientific">Phytophthora megakarya</name>
    <dbReference type="NCBI Taxonomy" id="4795"/>
    <lineage>
        <taxon>Eukaryota</taxon>
        <taxon>Sar</taxon>
        <taxon>Stramenopiles</taxon>
        <taxon>Oomycota</taxon>
        <taxon>Peronosporomycetes</taxon>
        <taxon>Peronosporales</taxon>
        <taxon>Peronosporaceae</taxon>
        <taxon>Phytophthora</taxon>
    </lineage>
</organism>
<gene>
    <name evidence="1" type="ORF">PHMEG_00022235</name>
</gene>